<evidence type="ECO:0000313" key="3">
    <source>
        <dbReference type="Proteomes" id="UP000490386"/>
    </source>
</evidence>
<organism evidence="2 3">
    <name type="scientific">Pseudoclavibacter terrae</name>
    <dbReference type="NCBI Taxonomy" id="1530195"/>
    <lineage>
        <taxon>Bacteria</taxon>
        <taxon>Bacillati</taxon>
        <taxon>Actinomycetota</taxon>
        <taxon>Actinomycetes</taxon>
        <taxon>Micrococcales</taxon>
        <taxon>Microbacteriaceae</taxon>
        <taxon>Pseudoclavibacter</taxon>
    </lineage>
</organism>
<keyword evidence="1" id="KW-0812">Transmembrane</keyword>
<protein>
    <submittedName>
        <fullName evidence="2">Esterase</fullName>
    </submittedName>
</protein>
<keyword evidence="1" id="KW-0472">Membrane</keyword>
<dbReference type="InterPro" id="IPR050583">
    <property type="entry name" value="Mycobacterial_A85_antigen"/>
</dbReference>
<feature type="transmembrane region" description="Helical" evidence="1">
    <location>
        <begin position="108"/>
        <end position="129"/>
    </location>
</feature>
<dbReference type="Gene3D" id="3.40.50.1820">
    <property type="entry name" value="alpha/beta hydrolase"/>
    <property type="match status" value="1"/>
</dbReference>
<dbReference type="GO" id="GO:0016747">
    <property type="term" value="F:acyltransferase activity, transferring groups other than amino-acyl groups"/>
    <property type="evidence" value="ECO:0007669"/>
    <property type="project" value="TreeGrafter"/>
</dbReference>
<dbReference type="PANTHER" id="PTHR48098">
    <property type="entry name" value="ENTEROCHELIN ESTERASE-RELATED"/>
    <property type="match status" value="1"/>
</dbReference>
<dbReference type="InterPro" id="IPR000801">
    <property type="entry name" value="Esterase-like"/>
</dbReference>
<keyword evidence="1" id="KW-1133">Transmembrane helix</keyword>
<evidence type="ECO:0000256" key="1">
    <source>
        <dbReference type="SAM" id="Phobius"/>
    </source>
</evidence>
<proteinExistence type="predicted"/>
<dbReference type="InterPro" id="IPR029058">
    <property type="entry name" value="AB_hydrolase_fold"/>
</dbReference>
<reference evidence="2 3" key="1">
    <citation type="submission" date="2019-09" db="EMBL/GenBank/DDBJ databases">
        <title>Phylogeny of genus Pseudoclavibacter and closely related genus.</title>
        <authorList>
            <person name="Li Y."/>
        </authorList>
    </citation>
    <scope>NUCLEOTIDE SEQUENCE [LARGE SCALE GENOMIC DNA]</scope>
    <source>
        <strain evidence="2 3">THG-MD12</strain>
    </source>
</reference>
<dbReference type="AlphaFoldDB" id="A0A7J5B2J0"/>
<comment type="caution">
    <text evidence="2">The sequence shown here is derived from an EMBL/GenBank/DDBJ whole genome shotgun (WGS) entry which is preliminary data.</text>
</comment>
<accession>A0A7J5B2J0</accession>
<feature type="transmembrane region" description="Helical" evidence="1">
    <location>
        <begin position="14"/>
        <end position="33"/>
    </location>
</feature>
<gene>
    <name evidence="2" type="ORF">F8O03_07420</name>
</gene>
<feature type="transmembrane region" description="Helical" evidence="1">
    <location>
        <begin position="45"/>
        <end position="65"/>
    </location>
</feature>
<evidence type="ECO:0000313" key="2">
    <source>
        <dbReference type="EMBL" id="KAB1638222.1"/>
    </source>
</evidence>
<dbReference type="Pfam" id="PF00756">
    <property type="entry name" value="Esterase"/>
    <property type="match status" value="1"/>
</dbReference>
<dbReference type="Proteomes" id="UP000490386">
    <property type="component" value="Unassembled WGS sequence"/>
</dbReference>
<dbReference type="EMBL" id="WBJX01000002">
    <property type="protein sequence ID" value="KAB1638222.1"/>
    <property type="molecule type" value="Genomic_DNA"/>
</dbReference>
<dbReference type="OrthoDB" id="3723842at2"/>
<dbReference type="SUPFAM" id="SSF53474">
    <property type="entry name" value="alpha/beta-Hydrolases"/>
    <property type="match status" value="1"/>
</dbReference>
<dbReference type="PANTHER" id="PTHR48098:SF1">
    <property type="entry name" value="DIACYLGLYCEROL ACYLTRANSFERASE_MYCOLYLTRANSFERASE AG85A"/>
    <property type="match status" value="1"/>
</dbReference>
<name>A0A7J5B2J0_9MICO</name>
<dbReference type="RefSeq" id="WP_151423311.1">
    <property type="nucleotide sequence ID" value="NZ_CANKVH010000001.1"/>
</dbReference>
<feature type="transmembrane region" description="Helical" evidence="1">
    <location>
        <begin position="77"/>
        <end position="96"/>
    </location>
</feature>
<sequence length="441" mass="45395">MSAILELPIINSPAMWIIYAVAVAFTVTLLIRKDSKSKHGKTKRWLPRALIGIAAGAIVGFLIYLAGNALDLFGVELPGPVGTWAAATFAGIGLAIASFPHSKPWRKIVASVSILAYLVAGATGINALYGLNPTLGSVFGIVEENQITLPDFNADNRAAPTQPLASTWQAPADMPSVGERGSVPIPGTTSGFVARDAGIYLPPAALVENAPALPVVIMMMGYVGNPDPTIISDVLDQFAADHNGLAPIVVVADQLGGQGDVDPACADSAKYGNAETYVTTDVVNWVNANLNVIQDPKYWTVAGYSNGGGCAAKYGAKDPGTFKNIISVSGEQYPGSETPDAVQADIYGGDAAAFEASKPINIFQAAPAGTYAGMTAIFTAGSEDPDFVSMATTVSNATQALGINTTLFIVQGADHGGDAVSGGLTEGFNVLYPVLGLSTGS</sequence>
<keyword evidence="3" id="KW-1185">Reference proteome</keyword>